<evidence type="ECO:0000313" key="6">
    <source>
        <dbReference type="EMBL" id="QBY56210.1"/>
    </source>
</evidence>
<dbReference type="Pfam" id="PF07729">
    <property type="entry name" value="FCD"/>
    <property type="match status" value="1"/>
</dbReference>
<dbReference type="PANTHER" id="PTHR43537">
    <property type="entry name" value="TRANSCRIPTIONAL REGULATOR, GNTR FAMILY"/>
    <property type="match status" value="1"/>
</dbReference>
<dbReference type="InterPro" id="IPR036390">
    <property type="entry name" value="WH_DNA-bd_sf"/>
</dbReference>
<dbReference type="GO" id="GO:0003677">
    <property type="term" value="F:DNA binding"/>
    <property type="evidence" value="ECO:0007669"/>
    <property type="project" value="UniProtKB-KW"/>
</dbReference>
<dbReference type="Gene3D" id="1.20.120.530">
    <property type="entry name" value="GntR ligand-binding domain-like"/>
    <property type="match status" value="1"/>
</dbReference>
<dbReference type="RefSeq" id="WP_135707374.1">
    <property type="nucleotide sequence ID" value="NZ_CP038639.1"/>
</dbReference>
<dbReference type="SUPFAM" id="SSF48008">
    <property type="entry name" value="GntR ligand-binding domain-like"/>
    <property type="match status" value="1"/>
</dbReference>
<organism evidence="6 7">
    <name type="scientific">Cupriavidus oxalaticus</name>
    <dbReference type="NCBI Taxonomy" id="96344"/>
    <lineage>
        <taxon>Bacteria</taxon>
        <taxon>Pseudomonadati</taxon>
        <taxon>Pseudomonadota</taxon>
        <taxon>Betaproteobacteria</taxon>
        <taxon>Burkholderiales</taxon>
        <taxon>Burkholderiaceae</taxon>
        <taxon>Cupriavidus</taxon>
    </lineage>
</organism>
<evidence type="ECO:0000256" key="1">
    <source>
        <dbReference type="ARBA" id="ARBA00023015"/>
    </source>
</evidence>
<feature type="region of interest" description="Disordered" evidence="4">
    <location>
        <begin position="1"/>
        <end position="25"/>
    </location>
</feature>
<dbReference type="InterPro" id="IPR000524">
    <property type="entry name" value="Tscrpt_reg_HTH_GntR"/>
</dbReference>
<reference evidence="6 7" key="1">
    <citation type="submission" date="2019-03" db="EMBL/GenBank/DDBJ databases">
        <title>Efficiently degradation of phenoxyalkanoic acid herbicides by Cupriavidus oxalaticus strain X32.</title>
        <authorList>
            <person name="Sheng X."/>
        </authorList>
    </citation>
    <scope>NUCLEOTIDE SEQUENCE [LARGE SCALE GENOMIC DNA]</scope>
    <source>
        <strain evidence="6 7">X32</strain>
        <plasmid evidence="6 7">unnamed4</plasmid>
    </source>
</reference>
<evidence type="ECO:0000256" key="3">
    <source>
        <dbReference type="ARBA" id="ARBA00023163"/>
    </source>
</evidence>
<dbReference type="InterPro" id="IPR036388">
    <property type="entry name" value="WH-like_DNA-bd_sf"/>
</dbReference>
<dbReference type="Pfam" id="PF00392">
    <property type="entry name" value="GntR"/>
    <property type="match status" value="1"/>
</dbReference>
<dbReference type="PROSITE" id="PS50949">
    <property type="entry name" value="HTH_GNTR"/>
    <property type="match status" value="1"/>
</dbReference>
<sequence>MGVAARTIRKQELPGQKAERGTTKAGSPIDVAAELRARIARHDLLPGTKLVEQELAQEFGTTRPRIREAFAALEQHGLVERIPNRGAIVTRISFEQILQIYCAREALEGMSVRLAAQLAPPGEWDDLIELFGAPMETALDNGDFDFYLEGYDRFRQRVVKNAGNPIIQGMLDSIMERTQAVIRRAIVLPGRAKLGLAHHRAVLAALRERDAEKAEAIRRQSLREAAEYLSKYRKFIV</sequence>
<protein>
    <submittedName>
        <fullName evidence="6">GntR family transcriptional regulator</fullName>
    </submittedName>
</protein>
<dbReference type="Gene3D" id="1.10.10.10">
    <property type="entry name" value="Winged helix-like DNA-binding domain superfamily/Winged helix DNA-binding domain"/>
    <property type="match status" value="1"/>
</dbReference>
<keyword evidence="3" id="KW-0804">Transcription</keyword>
<accession>A0A4P7LJ77</accession>
<keyword evidence="6" id="KW-0614">Plasmid</keyword>
<keyword evidence="1" id="KW-0805">Transcription regulation</keyword>
<evidence type="ECO:0000313" key="7">
    <source>
        <dbReference type="Proteomes" id="UP000295294"/>
    </source>
</evidence>
<dbReference type="KEGG" id="cox:E0W60_34720"/>
<dbReference type="GO" id="GO:0003700">
    <property type="term" value="F:DNA-binding transcription factor activity"/>
    <property type="evidence" value="ECO:0007669"/>
    <property type="project" value="InterPro"/>
</dbReference>
<feature type="compositionally biased region" description="Basic and acidic residues" evidence="4">
    <location>
        <begin position="9"/>
        <end position="22"/>
    </location>
</feature>
<dbReference type="SMART" id="SM00345">
    <property type="entry name" value="HTH_GNTR"/>
    <property type="match status" value="1"/>
</dbReference>
<evidence type="ECO:0000256" key="2">
    <source>
        <dbReference type="ARBA" id="ARBA00023125"/>
    </source>
</evidence>
<dbReference type="CDD" id="cd07377">
    <property type="entry name" value="WHTH_GntR"/>
    <property type="match status" value="1"/>
</dbReference>
<evidence type="ECO:0000256" key="4">
    <source>
        <dbReference type="SAM" id="MobiDB-lite"/>
    </source>
</evidence>
<dbReference type="SMART" id="SM00895">
    <property type="entry name" value="FCD"/>
    <property type="match status" value="1"/>
</dbReference>
<dbReference type="Proteomes" id="UP000295294">
    <property type="component" value="Plasmid unnamed4"/>
</dbReference>
<dbReference type="AlphaFoldDB" id="A0A4P7LJ77"/>
<dbReference type="PANTHER" id="PTHR43537:SF49">
    <property type="entry name" value="TRANSCRIPTIONAL REGULATORY PROTEIN"/>
    <property type="match status" value="1"/>
</dbReference>
<keyword evidence="2" id="KW-0238">DNA-binding</keyword>
<dbReference type="EMBL" id="CP038639">
    <property type="protein sequence ID" value="QBY56210.1"/>
    <property type="molecule type" value="Genomic_DNA"/>
</dbReference>
<dbReference type="SUPFAM" id="SSF46785">
    <property type="entry name" value="Winged helix' DNA-binding domain"/>
    <property type="match status" value="1"/>
</dbReference>
<dbReference type="InterPro" id="IPR008920">
    <property type="entry name" value="TF_FadR/GntR_C"/>
</dbReference>
<gene>
    <name evidence="6" type="ORF">E0W60_34720</name>
</gene>
<feature type="domain" description="HTH gntR-type" evidence="5">
    <location>
        <begin position="25"/>
        <end position="92"/>
    </location>
</feature>
<geneLocation type="plasmid" evidence="6">
    <name>unnamed4</name>
</geneLocation>
<evidence type="ECO:0000259" key="5">
    <source>
        <dbReference type="PROSITE" id="PS50949"/>
    </source>
</evidence>
<name>A0A4P7LJ77_9BURK</name>
<dbReference type="OrthoDB" id="9799812at2"/>
<proteinExistence type="predicted"/>
<dbReference type="InterPro" id="IPR011711">
    <property type="entry name" value="GntR_C"/>
</dbReference>